<comment type="similarity">
    <text evidence="9">Belongs to the RNA polymerase beta' chain family.</text>
</comment>
<dbReference type="EMBL" id="JADAQX010000767">
    <property type="protein sequence ID" value="KAF8819416.1"/>
    <property type="molecule type" value="Genomic_DNA"/>
</dbReference>
<dbReference type="Pfam" id="PF04998">
    <property type="entry name" value="RNA_pol_Rpb1_5"/>
    <property type="match status" value="1"/>
</dbReference>
<protein>
    <recommendedName>
        <fullName evidence="9">DNA-directed RNA polymerase subunit</fullName>
        <ecNumber evidence="9">2.7.7.6</ecNumber>
    </recommendedName>
</protein>
<proteinExistence type="inferred from homology"/>
<accession>A0ABQ7J5Z5</accession>
<feature type="domain" description="RNA polymerase N-terminal" evidence="10">
    <location>
        <begin position="336"/>
        <end position="616"/>
    </location>
</feature>
<comment type="catalytic activity">
    <reaction evidence="8 9">
        <text>RNA(n) + a ribonucleoside 5'-triphosphate = RNA(n+1) + diphosphate</text>
        <dbReference type="Rhea" id="RHEA:21248"/>
        <dbReference type="Rhea" id="RHEA-COMP:14527"/>
        <dbReference type="Rhea" id="RHEA-COMP:17342"/>
        <dbReference type="ChEBI" id="CHEBI:33019"/>
        <dbReference type="ChEBI" id="CHEBI:61557"/>
        <dbReference type="ChEBI" id="CHEBI:140395"/>
        <dbReference type="EC" id="2.7.7.6"/>
    </reaction>
</comment>
<keyword evidence="6 9" id="KW-0548">Nucleotidyltransferase</keyword>
<comment type="similarity">
    <text evidence="2">In the N-terminal section; belongs to the RNA polymerase beta chain family.</text>
</comment>
<dbReference type="Pfam" id="PF04997">
    <property type="entry name" value="RNA_pol_Rpb1_1"/>
    <property type="match status" value="1"/>
</dbReference>
<dbReference type="InterPro" id="IPR000722">
    <property type="entry name" value="RNA_pol_asu"/>
</dbReference>
<dbReference type="InterPro" id="IPR042102">
    <property type="entry name" value="RNA_pol_Rpb1_3_sf"/>
</dbReference>
<comment type="similarity">
    <text evidence="3">In the C-terminal section; belongs to the RNA polymerase beta' chain family.</text>
</comment>
<dbReference type="InterPro" id="IPR037033">
    <property type="entry name" value="DNA-dir_RNAP_su2_hyb_sf"/>
</dbReference>
<dbReference type="SUPFAM" id="SSF64484">
    <property type="entry name" value="beta and beta-prime subunits of DNA dependent RNA-polymerase"/>
    <property type="match status" value="2"/>
</dbReference>
<evidence type="ECO:0000256" key="8">
    <source>
        <dbReference type="ARBA" id="ARBA00048552"/>
    </source>
</evidence>
<comment type="function">
    <text evidence="1 9">DNA-dependent RNA polymerase catalyzes the transcription of DNA into RNA using the four ribonucleoside triphosphates as substrates.</text>
</comment>
<evidence type="ECO:0000256" key="6">
    <source>
        <dbReference type="ARBA" id="ARBA00022695"/>
    </source>
</evidence>
<comment type="caution">
    <text evidence="11">The sequence shown here is derived from an EMBL/GenBank/DDBJ whole genome shotgun (WGS) entry which is preliminary data.</text>
</comment>
<dbReference type="EC" id="2.7.7.6" evidence="9"/>
<dbReference type="InterPro" id="IPR007641">
    <property type="entry name" value="RNA_pol_Rpb2_7"/>
</dbReference>
<evidence type="ECO:0000313" key="12">
    <source>
        <dbReference type="Proteomes" id="UP000823046"/>
    </source>
</evidence>
<dbReference type="PANTHER" id="PTHR19376:SF54">
    <property type="entry name" value="DNA-DIRECTED RNA POLYMERASE SUBUNIT BETA"/>
    <property type="match status" value="1"/>
</dbReference>
<keyword evidence="7 9" id="KW-0804">Transcription</keyword>
<evidence type="ECO:0000256" key="2">
    <source>
        <dbReference type="ARBA" id="ARBA00007616"/>
    </source>
</evidence>
<dbReference type="Gene3D" id="3.90.1800.10">
    <property type="entry name" value="RNA polymerase alpha subunit dimerisation domain"/>
    <property type="match status" value="1"/>
</dbReference>
<dbReference type="Gene3D" id="2.40.270.10">
    <property type="entry name" value="DNA-directed RNA polymerase, subunit 2, domain 6"/>
    <property type="match status" value="1"/>
</dbReference>
<evidence type="ECO:0000256" key="1">
    <source>
        <dbReference type="ARBA" id="ARBA00004026"/>
    </source>
</evidence>
<evidence type="ECO:0000256" key="7">
    <source>
        <dbReference type="ARBA" id="ARBA00023163"/>
    </source>
</evidence>
<dbReference type="CDD" id="cd02655">
    <property type="entry name" value="RNAP_beta'_C"/>
    <property type="match status" value="1"/>
</dbReference>
<dbReference type="Proteomes" id="UP000823046">
    <property type="component" value="Unassembled WGS sequence"/>
</dbReference>
<dbReference type="Pfam" id="PF00623">
    <property type="entry name" value="RNA_pol_Rpb1_2"/>
    <property type="match status" value="1"/>
</dbReference>
<evidence type="ECO:0000313" key="11">
    <source>
        <dbReference type="EMBL" id="KAF8819416.1"/>
    </source>
</evidence>
<dbReference type="Gene3D" id="1.10.1790.20">
    <property type="match status" value="1"/>
</dbReference>
<evidence type="ECO:0000256" key="3">
    <source>
        <dbReference type="ARBA" id="ARBA00009839"/>
    </source>
</evidence>
<dbReference type="Pfam" id="PF04560">
    <property type="entry name" value="RNA_pol_Rpb2_7"/>
    <property type="match status" value="1"/>
</dbReference>
<evidence type="ECO:0000256" key="9">
    <source>
        <dbReference type="RuleBase" id="RU004279"/>
    </source>
</evidence>
<keyword evidence="12" id="KW-1185">Reference proteome</keyword>
<dbReference type="InterPro" id="IPR006592">
    <property type="entry name" value="RNA_pol_N"/>
</dbReference>
<dbReference type="PANTHER" id="PTHR19376">
    <property type="entry name" value="DNA-DIRECTED RNA POLYMERASE"/>
    <property type="match status" value="1"/>
</dbReference>
<dbReference type="Gene3D" id="1.10.150.390">
    <property type="match status" value="1"/>
</dbReference>
<keyword evidence="5 9" id="KW-0808">Transferase</keyword>
<reference evidence="11 12" key="1">
    <citation type="journal article" date="2020" name="bioRxiv">
        <title>Metabolic contributions of an alphaproteobacterial endosymbiont in the apicomplexan Cardiosporidium cionae.</title>
        <authorList>
            <person name="Hunter E.S."/>
            <person name="Paight C.J."/>
            <person name="Lane C.E."/>
        </authorList>
    </citation>
    <scope>NUCLEOTIDE SEQUENCE [LARGE SCALE GENOMIC DNA]</scope>
    <source>
        <strain evidence="11">ESH_2018</strain>
    </source>
</reference>
<keyword evidence="4 9" id="KW-0240">DNA-directed RNA polymerase</keyword>
<evidence type="ECO:0000256" key="5">
    <source>
        <dbReference type="ARBA" id="ARBA00022679"/>
    </source>
</evidence>
<evidence type="ECO:0000259" key="10">
    <source>
        <dbReference type="SMART" id="SM00663"/>
    </source>
</evidence>
<dbReference type="Gene3D" id="1.10.274.100">
    <property type="entry name" value="RNA polymerase Rpb1, domain 3"/>
    <property type="match status" value="1"/>
</dbReference>
<dbReference type="Pfam" id="PF00562">
    <property type="entry name" value="RNA_pol_Rpb2_6"/>
    <property type="match status" value="1"/>
</dbReference>
<organism evidence="11 12">
    <name type="scientific">Cardiosporidium cionae</name>
    <dbReference type="NCBI Taxonomy" id="476202"/>
    <lineage>
        <taxon>Eukaryota</taxon>
        <taxon>Sar</taxon>
        <taxon>Alveolata</taxon>
        <taxon>Apicomplexa</taxon>
        <taxon>Aconoidasida</taxon>
        <taxon>Nephromycida</taxon>
        <taxon>Cardiosporidium</taxon>
    </lineage>
</organism>
<gene>
    <name evidence="11" type="ORF">IE077_001052</name>
</gene>
<evidence type="ECO:0000256" key="4">
    <source>
        <dbReference type="ARBA" id="ARBA00022478"/>
    </source>
</evidence>
<name>A0ABQ7J5Z5_9APIC</name>
<dbReference type="Gene3D" id="2.40.40.20">
    <property type="match status" value="1"/>
</dbReference>
<sequence>MGKTALRDGRTGIALKGSCLFGCSLYMKLIHMIKDKIHYRTIGPYSSITQQPIKGRSKKGGQRFGEMEVWALEAFGSAYNLKELLSIKSDDIKGRSNLQEYLLYNYKLTNSSIPESFRLMLTELKGLALNIEALIYSDDTDTIRSSTSKTQICEWATRYINNNKIEGEVTEPLTINFKKGIYEKNEKIFGPVFSWKCKCGLYKGRILNHSKQSTFCEQCGPGRVLSTLLDIPLSKLENLIYYKDFFLKPDFMKLIKNKSFNDLNQGRKEGTLSWGYSQLIMSNILLQVKLKNLNILTELNKTRDNLIRTNRSQKRSQLSKKIRILNCFFISNIKPEWIFLEVLPVIPPQLRPFTKLNNNLFINSPINNLYRLILIRNNRLKRWFQCRHFIPLTFEIIEKKMLQQSVDNLLSNKLTQKPFYGDRPKLSLSTTLAQGKYGRFRHNLLGKRIDFSGRSVIVSGADLPIGKIGLPYELAFNLFNPLLQNIFQKNEKLRNIFKSITLLQYRPKIIKQILKQLLSKKVILINRAPTLHKMNIQAFQPYLIERDALKLFPLSCSSFNADFDGDQMGIFLPLSKVSQYEAKYKVASDKNYFSFEKNKNLFKASQSMILGLYLLTAGSAVLKPLNLYFTDHDDLLQAYFNNLIELNSFIWIKVQQIISNKIFINFMLTTPGFDYALKYSFSLNLESFKNYFYLNELLRKNENIRLTSLWKYSTSNITSFNLTFKTSKIFTKFFEFIDEYKKINSKDTTLHLMITTGIRGYLSNIQGHLYEIPVMQNFSKGLNLYEYFISCYGARKGVIDTAIKTADSGYLTRRLIEVSRTKTTLYYNCNLDLSGRTICNQCYNYNISSNRNNLGESVGILAAQSIGEPGTQLTLRTFHTGGVFTQLKTNKYKNKRLEFDSSIRPFIFNKFKIFREVFTNSNKSVIDLGENQQIKSLFIQRTSIVSGGFVAQCNESLCKQYINNGIRLPTIHFELIAKKMTSCVKLTSIGDTAFKYNDILPFNLIHTVNMALAYHGYTISYYKPHLLGISRSVLAYSGFLSASSFQETIKTLINSALESKVDWITDLKTRIMFADLITSGSGSSSTSKSLIKKTATLTKQFYITEKISPVFLIQIEIQIVFIFQYLEKAGFEPTELLLYSSSDFNIIV</sequence>
<dbReference type="InterPro" id="IPR007080">
    <property type="entry name" value="RNA_pol_Rpb1_1"/>
</dbReference>
<dbReference type="Gene3D" id="1.10.40.90">
    <property type="match status" value="1"/>
</dbReference>
<dbReference type="InterPro" id="IPR007081">
    <property type="entry name" value="RNA_pol_Rpb1_5"/>
</dbReference>
<dbReference type="Gene3D" id="6.10.250.2940">
    <property type="match status" value="1"/>
</dbReference>
<dbReference type="InterPro" id="IPR007120">
    <property type="entry name" value="DNA-dir_RNAP_su2_dom"/>
</dbReference>
<dbReference type="InterPro" id="IPR045867">
    <property type="entry name" value="DNA-dir_RpoC_beta_prime"/>
</dbReference>
<dbReference type="SMART" id="SM00663">
    <property type="entry name" value="RPOLA_N"/>
    <property type="match status" value="1"/>
</dbReference>